<comment type="caution">
    <text evidence="1">The sequence shown here is derived from an EMBL/GenBank/DDBJ whole genome shotgun (WGS) entry which is preliminary data.</text>
</comment>
<gene>
    <name evidence="1" type="ORF">IFR04_011090</name>
</gene>
<proteinExistence type="predicted"/>
<keyword evidence="2" id="KW-1185">Reference proteome</keyword>
<evidence type="ECO:0000313" key="2">
    <source>
        <dbReference type="Proteomes" id="UP000664132"/>
    </source>
</evidence>
<dbReference type="AlphaFoldDB" id="A0A8H7TB22"/>
<reference evidence="1" key="1">
    <citation type="submission" date="2021-02" db="EMBL/GenBank/DDBJ databases">
        <title>Genome sequence Cadophora malorum strain M34.</title>
        <authorList>
            <person name="Stefanovic E."/>
            <person name="Vu D."/>
            <person name="Scully C."/>
            <person name="Dijksterhuis J."/>
            <person name="Roader J."/>
            <person name="Houbraken J."/>
        </authorList>
    </citation>
    <scope>NUCLEOTIDE SEQUENCE</scope>
    <source>
        <strain evidence="1">M34</strain>
    </source>
</reference>
<name>A0A8H7TB22_9HELO</name>
<accession>A0A8H7TB22</accession>
<evidence type="ECO:0000313" key="1">
    <source>
        <dbReference type="EMBL" id="KAG4415790.1"/>
    </source>
</evidence>
<protein>
    <submittedName>
        <fullName evidence="1">Uncharacterized protein</fullName>
    </submittedName>
</protein>
<dbReference type="EMBL" id="JAFJYH010000208">
    <property type="protein sequence ID" value="KAG4415790.1"/>
    <property type="molecule type" value="Genomic_DNA"/>
</dbReference>
<organism evidence="1 2">
    <name type="scientific">Cadophora malorum</name>
    <dbReference type="NCBI Taxonomy" id="108018"/>
    <lineage>
        <taxon>Eukaryota</taxon>
        <taxon>Fungi</taxon>
        <taxon>Dikarya</taxon>
        <taxon>Ascomycota</taxon>
        <taxon>Pezizomycotina</taxon>
        <taxon>Leotiomycetes</taxon>
        <taxon>Helotiales</taxon>
        <taxon>Ploettnerulaceae</taxon>
        <taxon>Cadophora</taxon>
    </lineage>
</organism>
<sequence>MARFSASQAPVIKFNFQHNAISHQDQATDRKLRARTERVYFDVPPTAFVDFGVVQLVRNQEVLPYLSEDVENILRALKTADGSDYREDFSYDIMPSPLAPSSIEENNLELRFRIDRNTAEKDNLRNLDNWELLGREIQIQRTWWTGASRSDDVANHLRPLMNRASLPADFQALFYAVAGFWQLARY</sequence>
<dbReference type="Proteomes" id="UP000664132">
    <property type="component" value="Unassembled WGS sequence"/>
</dbReference>